<evidence type="ECO:0000256" key="3">
    <source>
        <dbReference type="RuleBase" id="RU362073"/>
    </source>
</evidence>
<comment type="function">
    <text evidence="3">Flagellin is the subunit protein which polymerizes to form the filaments of bacterial flagella.</text>
</comment>
<evidence type="ECO:0000259" key="4">
    <source>
        <dbReference type="Pfam" id="PF00669"/>
    </source>
</evidence>
<dbReference type="InterPro" id="IPR042187">
    <property type="entry name" value="Flagellin_C_sub2"/>
</dbReference>
<dbReference type="SUPFAM" id="SSF64518">
    <property type="entry name" value="Phase 1 flagellin"/>
    <property type="match status" value="1"/>
</dbReference>
<dbReference type="InterPro" id="IPR001492">
    <property type="entry name" value="Flagellin"/>
</dbReference>
<reference evidence="6 7" key="1">
    <citation type="submission" date="2016-01" db="EMBL/GenBank/DDBJ databases">
        <authorList>
            <person name="Regsiter A."/>
            <person name="william w."/>
        </authorList>
    </citation>
    <scope>NUCLEOTIDE SEQUENCE [LARGE SCALE GENOMIC DNA]</scope>
    <source>
        <strain evidence="6 7">CFBP 6927</strain>
    </source>
</reference>
<gene>
    <name evidence="6" type="primary">flaA</name>
    <name evidence="6" type="ORF">AGR13a_Cc30228</name>
</gene>
<dbReference type="Gene3D" id="1.20.1330.10">
    <property type="entry name" value="f41 fragment of flagellin, N-terminal domain"/>
    <property type="match status" value="1"/>
</dbReference>
<dbReference type="InterPro" id="IPR046358">
    <property type="entry name" value="Flagellin_C"/>
</dbReference>
<dbReference type="PANTHER" id="PTHR42792:SF2">
    <property type="entry name" value="FLAGELLIN"/>
    <property type="match status" value="1"/>
</dbReference>
<dbReference type="Proteomes" id="UP000191812">
    <property type="component" value="Unassembled WGS sequence"/>
</dbReference>
<accession>A0ABP2BGZ8</accession>
<dbReference type="Pfam" id="PF00669">
    <property type="entry name" value="Flagellin_N"/>
    <property type="match status" value="1"/>
</dbReference>
<keyword evidence="7" id="KW-1185">Reference proteome</keyword>
<keyword evidence="2 3" id="KW-0975">Bacterial flagellum</keyword>
<feature type="domain" description="Flagellin N-terminal" evidence="4">
    <location>
        <begin position="28"/>
        <end position="161"/>
    </location>
</feature>
<comment type="caution">
    <text evidence="6">The sequence shown here is derived from an EMBL/GenBank/DDBJ whole genome shotgun (WGS) entry which is preliminary data.</text>
</comment>
<evidence type="ECO:0000313" key="7">
    <source>
        <dbReference type="Proteomes" id="UP000191812"/>
    </source>
</evidence>
<name>A0ABP2BGZ8_9HYPH</name>
<dbReference type="EMBL" id="FBWH01000023">
    <property type="protein sequence ID" value="CUX32719.1"/>
    <property type="molecule type" value="Genomic_DNA"/>
</dbReference>
<dbReference type="Gene3D" id="6.10.10.10">
    <property type="entry name" value="Flagellar export chaperone, C-terminal domain"/>
    <property type="match status" value="1"/>
</dbReference>
<dbReference type="PANTHER" id="PTHR42792">
    <property type="entry name" value="FLAGELLIN"/>
    <property type="match status" value="1"/>
</dbReference>
<evidence type="ECO:0000256" key="2">
    <source>
        <dbReference type="ARBA" id="ARBA00023143"/>
    </source>
</evidence>
<keyword evidence="6" id="KW-0969">Cilium</keyword>
<dbReference type="Pfam" id="PF00700">
    <property type="entry name" value="Flagellin_C"/>
    <property type="match status" value="1"/>
</dbReference>
<sequence length="454" mass="47975">MRMMLLLVFGEAPDFSDILNWVDPMTSILTNAAAMAALQTLRMIDKNLETTQARVSSGYRVETAADNAAYWSISTTMRSDNNALSAVQDALGLGAAKVDTAYDALESTIEVVKQIKAKLVAAYGVGADRGKIQDEIKQLQEQLKSISESASFSGENWLQASISNGGTPPAEEPITKKVVASFTRTGSGNVGVTTVDYKLDGSTVLFDLSGGKLGILDKSAVFVGKTEYEVTQTSTTAGTVTKTGYVLPKLTDAQIGVLNAATADTNTDPNVYSGGADNYLRLAENVWVKVTATDPSGGGTTVSSAYRDTTGNDWFYDTSGGQTSIARSLGFSVSTLDLGNLDVVAAAMGGFAGGGTTYTDADAIDVMMSFVDKQLEAMTSTASSLGSLQSRIDMQENFVSSLMDVIDKGIGRLVDADMNEESTRLKALQTQQQLGIQALSIANANAENILQLFK</sequence>
<keyword evidence="6" id="KW-0282">Flagellum</keyword>
<keyword evidence="6" id="KW-0966">Cell projection</keyword>
<dbReference type="InterPro" id="IPR001029">
    <property type="entry name" value="Flagellin_N"/>
</dbReference>
<dbReference type="PRINTS" id="PR00207">
    <property type="entry name" value="FLAGELLIN"/>
</dbReference>
<proteinExistence type="inferred from homology"/>
<comment type="subcellular location">
    <subcellularLocation>
        <location evidence="3">Secreted</location>
    </subcellularLocation>
    <subcellularLocation>
        <location evidence="3">Bacterial flagellum</location>
    </subcellularLocation>
</comment>
<comment type="similarity">
    <text evidence="1 3">Belongs to the bacterial flagellin family.</text>
</comment>
<evidence type="ECO:0000256" key="1">
    <source>
        <dbReference type="ARBA" id="ARBA00005709"/>
    </source>
</evidence>
<keyword evidence="3" id="KW-0964">Secreted</keyword>
<evidence type="ECO:0000313" key="6">
    <source>
        <dbReference type="EMBL" id="CUX32719.1"/>
    </source>
</evidence>
<feature type="domain" description="Flagellin C-terminal" evidence="5">
    <location>
        <begin position="369"/>
        <end position="453"/>
    </location>
</feature>
<organism evidence="6 7">
    <name type="scientific">Agrobacterium genomosp. 13 str. CFBP 6927</name>
    <dbReference type="NCBI Taxonomy" id="1183428"/>
    <lineage>
        <taxon>Bacteria</taxon>
        <taxon>Pseudomonadati</taxon>
        <taxon>Pseudomonadota</taxon>
        <taxon>Alphaproteobacteria</taxon>
        <taxon>Hyphomicrobiales</taxon>
        <taxon>Rhizobiaceae</taxon>
        <taxon>Rhizobium/Agrobacterium group</taxon>
        <taxon>Agrobacterium</taxon>
        <taxon>Agrobacterium tumefaciens complex</taxon>
    </lineage>
</organism>
<evidence type="ECO:0000259" key="5">
    <source>
        <dbReference type="Pfam" id="PF00700"/>
    </source>
</evidence>
<protein>
    <recommendedName>
        <fullName evidence="3">Flagellin</fullName>
    </recommendedName>
</protein>